<gene>
    <name evidence="1" type="ORF">FHS49_001255</name>
</gene>
<keyword evidence="2" id="KW-1185">Reference proteome</keyword>
<evidence type="ECO:0000313" key="1">
    <source>
        <dbReference type="EMBL" id="MBB5685247.1"/>
    </source>
</evidence>
<reference evidence="1 2" key="1">
    <citation type="submission" date="2020-08" db="EMBL/GenBank/DDBJ databases">
        <title>Genomic Encyclopedia of Type Strains, Phase IV (KMG-IV): sequencing the most valuable type-strain genomes for metagenomic binning, comparative biology and taxonomic classification.</title>
        <authorList>
            <person name="Goeker M."/>
        </authorList>
    </citation>
    <scope>NUCLEOTIDE SEQUENCE [LARGE SCALE GENOMIC DNA]</scope>
    <source>
        <strain evidence="1 2">DSM 25079</strain>
    </source>
</reference>
<dbReference type="RefSeq" id="WP_246350401.1">
    <property type="nucleotide sequence ID" value="NZ_JACIJC010000002.1"/>
</dbReference>
<dbReference type="InterPro" id="IPR053716">
    <property type="entry name" value="Flag_assembly_chemotaxis_eff"/>
</dbReference>
<organism evidence="1 2">
    <name type="scientific">Sphingobium boeckii</name>
    <dbReference type="NCBI Taxonomy" id="1082345"/>
    <lineage>
        <taxon>Bacteria</taxon>
        <taxon>Pseudomonadati</taxon>
        <taxon>Pseudomonadota</taxon>
        <taxon>Alphaproteobacteria</taxon>
        <taxon>Sphingomonadales</taxon>
        <taxon>Sphingomonadaceae</taxon>
        <taxon>Sphingobium</taxon>
    </lineage>
</organism>
<comment type="caution">
    <text evidence="1">The sequence shown here is derived from an EMBL/GenBank/DDBJ whole genome shotgun (WGS) entry which is preliminary data.</text>
</comment>
<name>A0A7W9EDM1_9SPHN</name>
<dbReference type="AlphaFoldDB" id="A0A7W9EDM1"/>
<protein>
    <submittedName>
        <fullName evidence="1">Phage terminase small subunit</fullName>
    </submittedName>
</protein>
<evidence type="ECO:0000313" key="2">
    <source>
        <dbReference type="Proteomes" id="UP000549617"/>
    </source>
</evidence>
<dbReference type="EMBL" id="JACIJC010000002">
    <property type="protein sequence ID" value="MBB5685247.1"/>
    <property type="molecule type" value="Genomic_DNA"/>
</dbReference>
<accession>A0A7W9EDM1</accession>
<proteinExistence type="predicted"/>
<sequence>MMKTPYDAAMRIRRREIDTAQVAINIQINQLVQIESHHSDVDHTLAKEAEIAAGDHALSSHAYMERMRMLRERLAAERDEADVRLGRLRTTALAAYGDFKAIESAADTYRDDETRKAANGEQGHMDDMAATAVVRRLRRWG</sequence>
<dbReference type="Gene3D" id="1.10.287.1700">
    <property type="match status" value="1"/>
</dbReference>
<dbReference type="Proteomes" id="UP000549617">
    <property type="component" value="Unassembled WGS sequence"/>
</dbReference>